<gene>
    <name evidence="1" type="ORF">L9F63_003092</name>
</gene>
<evidence type="ECO:0000313" key="2">
    <source>
        <dbReference type="Proteomes" id="UP001233999"/>
    </source>
</evidence>
<comment type="caution">
    <text evidence="1">The sequence shown here is derived from an EMBL/GenBank/DDBJ whole genome shotgun (WGS) entry which is preliminary data.</text>
</comment>
<organism evidence="1 2">
    <name type="scientific">Diploptera punctata</name>
    <name type="common">Pacific beetle cockroach</name>
    <dbReference type="NCBI Taxonomy" id="6984"/>
    <lineage>
        <taxon>Eukaryota</taxon>
        <taxon>Metazoa</taxon>
        <taxon>Ecdysozoa</taxon>
        <taxon>Arthropoda</taxon>
        <taxon>Hexapoda</taxon>
        <taxon>Insecta</taxon>
        <taxon>Pterygota</taxon>
        <taxon>Neoptera</taxon>
        <taxon>Polyneoptera</taxon>
        <taxon>Dictyoptera</taxon>
        <taxon>Blattodea</taxon>
        <taxon>Blaberoidea</taxon>
        <taxon>Blaberidae</taxon>
        <taxon>Diplopterinae</taxon>
        <taxon>Diploptera</taxon>
    </lineage>
</organism>
<accession>A0AAD7ZKS4</accession>
<sequence>GKTLNRKVKKSLGYFVVVVVSPPQKKRKKNCSVLTGKRATAEKWKDPQSKVKKSLGYFKTIKFITVILKLLKNIT</sequence>
<feature type="non-terminal residue" evidence="1">
    <location>
        <position position="1"/>
    </location>
</feature>
<reference evidence="1" key="1">
    <citation type="journal article" date="2023" name="IScience">
        <title>Live-bearing cockroach genome reveals convergent evolutionary mechanisms linked to viviparity in insects and beyond.</title>
        <authorList>
            <person name="Fouks B."/>
            <person name="Harrison M.C."/>
            <person name="Mikhailova A.A."/>
            <person name="Marchal E."/>
            <person name="English S."/>
            <person name="Carruthers M."/>
            <person name="Jennings E.C."/>
            <person name="Chiamaka E.L."/>
            <person name="Frigard R.A."/>
            <person name="Pippel M."/>
            <person name="Attardo G.M."/>
            <person name="Benoit J.B."/>
            <person name="Bornberg-Bauer E."/>
            <person name="Tobe S.S."/>
        </authorList>
    </citation>
    <scope>NUCLEOTIDE SEQUENCE</scope>
    <source>
        <strain evidence="1">Stay&amp;Tobe</strain>
    </source>
</reference>
<dbReference type="Proteomes" id="UP001233999">
    <property type="component" value="Unassembled WGS sequence"/>
</dbReference>
<feature type="non-terminal residue" evidence="1">
    <location>
        <position position="75"/>
    </location>
</feature>
<keyword evidence="2" id="KW-1185">Reference proteome</keyword>
<reference evidence="1" key="2">
    <citation type="submission" date="2023-05" db="EMBL/GenBank/DDBJ databases">
        <authorList>
            <person name="Fouks B."/>
        </authorList>
    </citation>
    <scope>NUCLEOTIDE SEQUENCE</scope>
    <source>
        <strain evidence="1">Stay&amp;Tobe</strain>
        <tissue evidence="1">Testes</tissue>
    </source>
</reference>
<proteinExistence type="predicted"/>
<evidence type="ECO:0000313" key="1">
    <source>
        <dbReference type="EMBL" id="KAJ9582534.1"/>
    </source>
</evidence>
<name>A0AAD7ZKS4_DIPPU</name>
<dbReference type="AlphaFoldDB" id="A0AAD7ZKS4"/>
<dbReference type="EMBL" id="JASPKZ010007795">
    <property type="protein sequence ID" value="KAJ9582534.1"/>
    <property type="molecule type" value="Genomic_DNA"/>
</dbReference>
<protein>
    <submittedName>
        <fullName evidence="1">Uncharacterized protein</fullName>
    </submittedName>
</protein>